<gene>
    <name evidence="2" type="ORF">MICAF_4370003</name>
</gene>
<comment type="caution">
    <text evidence="2">The sequence shown here is derived from an EMBL/GenBank/DDBJ whole genome shotgun (WGS) entry which is preliminary data.</text>
</comment>
<dbReference type="EMBL" id="CAIM01000376">
    <property type="protein sequence ID" value="CCI18778.1"/>
    <property type="molecule type" value="Genomic_DNA"/>
</dbReference>
<dbReference type="AlphaFoldDB" id="I4H9Q4"/>
<protein>
    <submittedName>
        <fullName evidence="2">Transposase</fullName>
    </submittedName>
</protein>
<evidence type="ECO:0000313" key="2">
    <source>
        <dbReference type="EMBL" id="CCI18778.1"/>
    </source>
</evidence>
<dbReference type="InterPro" id="IPR047960">
    <property type="entry name" value="Transpos_IS1380"/>
</dbReference>
<evidence type="ECO:0000313" key="3">
    <source>
        <dbReference type="Proteomes" id="UP000003613"/>
    </source>
</evidence>
<accession>I4H9Q4</accession>
<dbReference type="RefSeq" id="WP_002788809.1">
    <property type="nucleotide sequence ID" value="NZ_HE973365.1"/>
</dbReference>
<evidence type="ECO:0000259" key="1">
    <source>
        <dbReference type="Pfam" id="PF13701"/>
    </source>
</evidence>
<sequence>MTSNPSQKISHQLNFGRIKGKEIIANFEGGRITSDAGIILMAELDKKLKISDKFAEGFQDHRSLSYIDYSVHQLVSQRIYGLILGYEDVNDHDKLRHDPALAIALKKLDFIESNQGSLAGKSTINRLEYCPETILNQEESRYHRIEQDPKKIEKLFVDIFLRSYKNPPRQIILDMDVTDDQVHGNQEGAFFNTYYNGVCYAPLSIFCGHHLLVAKLRSSNVDPADGALEELQRVIELIREKWPTTQILLRADSAYAREEIFKFCEEEDRVDYAIAMGTNNQLKLRASDIIEKSKRDYEQRLEPVVELMETLFAKEEDLELVRKLVPDSTWYRSLCYQTEKSWSRQRRVVTKVSQGSEGLKIRHVVTSLPASKIPPSKLYTEKYCPRGERSNRLKEQQLDLFADRTSTQTFESNQLRLWLSSMAYVLMQAFRQHCLSNTSFAQATVGTIRLSFLKLGARITMSVRRILIAIASACPSQDILAIAYSRIQALTDTG</sequence>
<dbReference type="Pfam" id="PF13701">
    <property type="entry name" value="DDE_Tnp_1_4"/>
    <property type="match status" value="1"/>
</dbReference>
<feature type="domain" description="Transposase DDE" evidence="1">
    <location>
        <begin position="17"/>
        <end position="490"/>
    </location>
</feature>
<dbReference type="Proteomes" id="UP000003613">
    <property type="component" value="Unassembled WGS sequence"/>
</dbReference>
<name>I4H9Q4_MICAE</name>
<dbReference type="NCBIfam" id="NF033539">
    <property type="entry name" value="transpos_IS1380"/>
    <property type="match status" value="1"/>
</dbReference>
<dbReference type="InterPro" id="IPR025668">
    <property type="entry name" value="Tnp_DDE_dom"/>
</dbReference>
<proteinExistence type="predicted"/>
<dbReference type="HOGENOM" id="CLU_028186_7_2_3"/>
<reference evidence="2 3" key="1">
    <citation type="submission" date="2012-04" db="EMBL/GenBank/DDBJ databases">
        <authorList>
            <person name="Genoscope - CEA"/>
        </authorList>
    </citation>
    <scope>NUCLEOTIDE SEQUENCE [LARGE SCALE GENOMIC DNA]</scope>
    <source>
        <strain evidence="2 3">9807</strain>
    </source>
</reference>
<organism evidence="2 3">
    <name type="scientific">Microcystis aeruginosa PCC 9807</name>
    <dbReference type="NCBI Taxonomy" id="1160283"/>
    <lineage>
        <taxon>Bacteria</taxon>
        <taxon>Bacillati</taxon>
        <taxon>Cyanobacteriota</taxon>
        <taxon>Cyanophyceae</taxon>
        <taxon>Oscillatoriophycideae</taxon>
        <taxon>Chroococcales</taxon>
        <taxon>Microcystaceae</taxon>
        <taxon>Microcystis</taxon>
    </lineage>
</organism>